<dbReference type="SUPFAM" id="SSF48403">
    <property type="entry name" value="Ankyrin repeat"/>
    <property type="match status" value="1"/>
</dbReference>
<dbReference type="OrthoDB" id="19014at2759"/>
<feature type="repeat" description="ANK" evidence="4">
    <location>
        <begin position="93"/>
        <end position="125"/>
    </location>
</feature>
<proteinExistence type="inferred from homology"/>
<comment type="similarity">
    <text evidence="3">Belongs to the NRARP family.</text>
</comment>
<evidence type="ECO:0000256" key="5">
    <source>
        <dbReference type="SAM" id="MobiDB-lite"/>
    </source>
</evidence>
<evidence type="ECO:0000313" key="6">
    <source>
        <dbReference type="EMBL" id="PIK52520.1"/>
    </source>
</evidence>
<evidence type="ECO:0000256" key="2">
    <source>
        <dbReference type="ARBA" id="ARBA00022737"/>
    </source>
</evidence>
<keyword evidence="1" id="KW-0217">Developmental protein</keyword>
<name>A0A2G8KX82_STIJA</name>
<dbReference type="Proteomes" id="UP000230750">
    <property type="component" value="Unassembled WGS sequence"/>
</dbReference>
<evidence type="ECO:0000256" key="1">
    <source>
        <dbReference type="ARBA" id="ARBA00022473"/>
    </source>
</evidence>
<gene>
    <name evidence="6" type="ORF">BSL78_10618</name>
</gene>
<dbReference type="InterPro" id="IPR036770">
    <property type="entry name" value="Ankyrin_rpt-contain_sf"/>
</dbReference>
<keyword evidence="2" id="KW-0677">Repeat</keyword>
<dbReference type="SMART" id="SM00248">
    <property type="entry name" value="ANK"/>
    <property type="match status" value="2"/>
</dbReference>
<dbReference type="Gene3D" id="1.25.40.20">
    <property type="entry name" value="Ankyrin repeat-containing domain"/>
    <property type="match status" value="1"/>
</dbReference>
<dbReference type="GO" id="GO:0004857">
    <property type="term" value="F:enzyme inhibitor activity"/>
    <property type="evidence" value="ECO:0007669"/>
    <property type="project" value="TreeGrafter"/>
</dbReference>
<evidence type="ECO:0000256" key="3">
    <source>
        <dbReference type="ARBA" id="ARBA00038386"/>
    </source>
</evidence>
<dbReference type="PANTHER" id="PTHR24179:SF21">
    <property type="entry name" value="MYOSIN BINDING SUBUNIT, ISOFORM O"/>
    <property type="match status" value="1"/>
</dbReference>
<evidence type="ECO:0000256" key="4">
    <source>
        <dbReference type="PROSITE-ProRule" id="PRU00023"/>
    </source>
</evidence>
<dbReference type="PANTHER" id="PTHR24179">
    <property type="entry name" value="PROTEIN PHOSPHATASE 1 REGULATORY SUBUNIT 12"/>
    <property type="match status" value="1"/>
</dbReference>
<dbReference type="STRING" id="307972.A0A2G8KX82"/>
<sequence length="241" mass="27008">MPRRTRPRSYPASVGELKEQDNARAVAAAEAAAALVPKPPLDQQFSEEGVEKRITFPTQVRFHSAVRQEDNVELYKLLELNGNILDVNATNHQKMTPLHQAVANRNLDTVKILLCHGADCNIQDIRGHSPLHAAAASGFKQAVSLMILFGANLSLLTNDRLLPADVAKDTTTTNMLMKEMCRQIQHELFMDKYGFIFRGIEQWQRFSSFCCEVIFITWSTLKSFALDIYNRAKDDGGGDNT</sequence>
<feature type="region of interest" description="Disordered" evidence="5">
    <location>
        <begin position="1"/>
        <end position="21"/>
    </location>
</feature>
<dbReference type="EMBL" id="MRZV01000326">
    <property type="protein sequence ID" value="PIK52520.1"/>
    <property type="molecule type" value="Genomic_DNA"/>
</dbReference>
<protein>
    <submittedName>
        <fullName evidence="6">Uncharacterized protein</fullName>
    </submittedName>
</protein>
<dbReference type="InterPro" id="IPR051226">
    <property type="entry name" value="PP1_Regulatory_Subunit"/>
</dbReference>
<dbReference type="PROSITE" id="PS50088">
    <property type="entry name" value="ANK_REPEAT"/>
    <property type="match status" value="2"/>
</dbReference>
<dbReference type="GO" id="GO:0005737">
    <property type="term" value="C:cytoplasm"/>
    <property type="evidence" value="ECO:0007669"/>
    <property type="project" value="TreeGrafter"/>
</dbReference>
<dbReference type="AlphaFoldDB" id="A0A2G8KX82"/>
<dbReference type="GO" id="GO:0019208">
    <property type="term" value="F:phosphatase regulator activity"/>
    <property type="evidence" value="ECO:0007669"/>
    <property type="project" value="TreeGrafter"/>
</dbReference>
<reference evidence="6 7" key="1">
    <citation type="journal article" date="2017" name="PLoS Biol.">
        <title>The sea cucumber genome provides insights into morphological evolution and visceral regeneration.</title>
        <authorList>
            <person name="Zhang X."/>
            <person name="Sun L."/>
            <person name="Yuan J."/>
            <person name="Sun Y."/>
            <person name="Gao Y."/>
            <person name="Zhang L."/>
            <person name="Li S."/>
            <person name="Dai H."/>
            <person name="Hamel J.F."/>
            <person name="Liu C."/>
            <person name="Yu Y."/>
            <person name="Liu S."/>
            <person name="Lin W."/>
            <person name="Guo K."/>
            <person name="Jin S."/>
            <person name="Xu P."/>
            <person name="Storey K.B."/>
            <person name="Huan P."/>
            <person name="Zhang T."/>
            <person name="Zhou Y."/>
            <person name="Zhang J."/>
            <person name="Lin C."/>
            <person name="Li X."/>
            <person name="Xing L."/>
            <person name="Huo D."/>
            <person name="Sun M."/>
            <person name="Wang L."/>
            <person name="Mercier A."/>
            <person name="Li F."/>
            <person name="Yang H."/>
            <person name="Xiang J."/>
        </authorList>
    </citation>
    <scope>NUCLEOTIDE SEQUENCE [LARGE SCALE GENOMIC DNA]</scope>
    <source>
        <strain evidence="6">Shaxun</strain>
        <tissue evidence="6">Muscle</tissue>
    </source>
</reference>
<evidence type="ECO:0000313" key="7">
    <source>
        <dbReference type="Proteomes" id="UP000230750"/>
    </source>
</evidence>
<dbReference type="Pfam" id="PF12796">
    <property type="entry name" value="Ank_2"/>
    <property type="match status" value="1"/>
</dbReference>
<organism evidence="6 7">
    <name type="scientific">Stichopus japonicus</name>
    <name type="common">Sea cucumber</name>
    <dbReference type="NCBI Taxonomy" id="307972"/>
    <lineage>
        <taxon>Eukaryota</taxon>
        <taxon>Metazoa</taxon>
        <taxon>Echinodermata</taxon>
        <taxon>Eleutherozoa</taxon>
        <taxon>Echinozoa</taxon>
        <taxon>Holothuroidea</taxon>
        <taxon>Aspidochirotacea</taxon>
        <taxon>Aspidochirotida</taxon>
        <taxon>Stichopodidae</taxon>
        <taxon>Apostichopus</taxon>
    </lineage>
</organism>
<accession>A0A2G8KX82</accession>
<comment type="caution">
    <text evidence="6">The sequence shown here is derived from an EMBL/GenBank/DDBJ whole genome shotgun (WGS) entry which is preliminary data.</text>
</comment>
<keyword evidence="7" id="KW-1185">Reference proteome</keyword>
<dbReference type="InterPro" id="IPR002110">
    <property type="entry name" value="Ankyrin_rpt"/>
</dbReference>
<feature type="repeat" description="ANK" evidence="4">
    <location>
        <begin position="126"/>
        <end position="158"/>
    </location>
</feature>
<keyword evidence="4" id="KW-0040">ANK repeat</keyword>
<dbReference type="PROSITE" id="PS50297">
    <property type="entry name" value="ANK_REP_REGION"/>
    <property type="match status" value="2"/>
</dbReference>